<keyword evidence="2 6" id="KW-0997">Cell inner membrane</keyword>
<protein>
    <recommendedName>
        <fullName evidence="6 7">Lipopolysaccharide export system protein LptC</fullName>
    </recommendedName>
</protein>
<accession>A0A451D0I9</accession>
<keyword evidence="4 6" id="KW-1133">Transmembrane helix</keyword>
<comment type="similarity">
    <text evidence="6 7">Belongs to the LptC family.</text>
</comment>
<dbReference type="OrthoDB" id="5659892at2"/>
<dbReference type="AlphaFoldDB" id="A0A451D0I9"/>
<dbReference type="InterPro" id="IPR026265">
    <property type="entry name" value="LptC"/>
</dbReference>
<dbReference type="HAMAP" id="MF_01915">
    <property type="entry name" value="LPS_assembly_LptC"/>
    <property type="match status" value="1"/>
</dbReference>
<feature type="transmembrane region" description="Helical" evidence="6">
    <location>
        <begin position="6"/>
        <end position="24"/>
    </location>
</feature>
<keyword evidence="5 6" id="KW-0472">Membrane</keyword>
<name>A0A451D0I9_9GAMM</name>
<evidence type="ECO:0000313" key="9">
    <source>
        <dbReference type="Proteomes" id="UP000294364"/>
    </source>
</evidence>
<keyword evidence="1 6" id="KW-1003">Cell membrane</keyword>
<evidence type="ECO:0000256" key="6">
    <source>
        <dbReference type="HAMAP-Rule" id="MF_01915"/>
    </source>
</evidence>
<dbReference type="NCBIfam" id="TIGR04409">
    <property type="entry name" value="LptC_YrbK"/>
    <property type="match status" value="1"/>
</dbReference>
<dbReference type="GO" id="GO:0015221">
    <property type="term" value="F:lipopolysaccharide transmembrane transporter activity"/>
    <property type="evidence" value="ECO:0007669"/>
    <property type="project" value="InterPro"/>
</dbReference>
<dbReference type="Pfam" id="PF06835">
    <property type="entry name" value="LptC"/>
    <property type="match status" value="1"/>
</dbReference>
<dbReference type="PANTHER" id="PTHR37481">
    <property type="entry name" value="LIPOPOLYSACCHARIDE EXPORT SYSTEM PROTEIN LPTC"/>
    <property type="match status" value="1"/>
</dbReference>
<evidence type="ECO:0000256" key="1">
    <source>
        <dbReference type="ARBA" id="ARBA00022475"/>
    </source>
</evidence>
<dbReference type="GO" id="GO:0030288">
    <property type="term" value="C:outer membrane-bounded periplasmic space"/>
    <property type="evidence" value="ECO:0007669"/>
    <property type="project" value="TreeGrafter"/>
</dbReference>
<dbReference type="GO" id="GO:0005886">
    <property type="term" value="C:plasma membrane"/>
    <property type="evidence" value="ECO:0007669"/>
    <property type="project" value="UniProtKB-SubCell"/>
</dbReference>
<organism evidence="8 9">
    <name type="scientific">Candidatus Erwinia haradaeae</name>
    <dbReference type="NCBI Taxonomy" id="1922217"/>
    <lineage>
        <taxon>Bacteria</taxon>
        <taxon>Pseudomonadati</taxon>
        <taxon>Pseudomonadota</taxon>
        <taxon>Gammaproteobacteria</taxon>
        <taxon>Enterobacterales</taxon>
        <taxon>Erwiniaceae</taxon>
        <taxon>Erwinia</taxon>
    </lineage>
</organism>
<evidence type="ECO:0000256" key="5">
    <source>
        <dbReference type="ARBA" id="ARBA00023136"/>
    </source>
</evidence>
<dbReference type="Gene3D" id="2.60.450.10">
    <property type="entry name" value="Lipopolysaccharide (LPS) transport protein A like domain"/>
    <property type="match status" value="1"/>
</dbReference>
<gene>
    <name evidence="6 8" type="primary">lptC</name>
    <name evidence="8" type="ORF">ERCICURT3053_629</name>
</gene>
<dbReference type="GO" id="GO:0017089">
    <property type="term" value="F:glycolipid transfer activity"/>
    <property type="evidence" value="ECO:0007669"/>
    <property type="project" value="TreeGrafter"/>
</dbReference>
<dbReference type="GO" id="GO:0043165">
    <property type="term" value="P:Gram-negative-bacterium-type cell outer membrane assembly"/>
    <property type="evidence" value="ECO:0007669"/>
    <property type="project" value="UniProtKB-UniRule"/>
</dbReference>
<comment type="subcellular location">
    <subcellularLocation>
        <location evidence="6">Cell inner membrane</location>
        <topology evidence="6">Single-pass membrane protein</topology>
    </subcellularLocation>
</comment>
<comment type="function">
    <text evidence="7">Required for the translocation of lipopolysaccharide (LPS) from the inner membrane to the outer membrane.</text>
</comment>
<evidence type="ECO:0000256" key="2">
    <source>
        <dbReference type="ARBA" id="ARBA00022519"/>
    </source>
</evidence>
<evidence type="ECO:0000256" key="7">
    <source>
        <dbReference type="PIRNR" id="PIRNR028513"/>
    </source>
</evidence>
<evidence type="ECO:0000256" key="4">
    <source>
        <dbReference type="ARBA" id="ARBA00022989"/>
    </source>
</evidence>
<dbReference type="PIRSF" id="PIRSF028513">
    <property type="entry name" value="LptC"/>
    <property type="match status" value="1"/>
</dbReference>
<dbReference type="InterPro" id="IPR010664">
    <property type="entry name" value="LipoPS_assembly_LptC-rel"/>
</dbReference>
<dbReference type="Proteomes" id="UP000294364">
    <property type="component" value="Chromosome"/>
</dbReference>
<comment type="subunit">
    <text evidence="6">Component of the lipopolysaccharide transport and assembly complex. Interacts with LptA and the LptBFG transporter complex.</text>
</comment>
<dbReference type="RefSeq" id="WP_157992254.1">
    <property type="nucleotide sequence ID" value="NZ_LR217698.1"/>
</dbReference>
<dbReference type="PANTHER" id="PTHR37481:SF1">
    <property type="entry name" value="LIPOPOLYSACCHARIDE EXPORT SYSTEM PROTEIN LPTC"/>
    <property type="match status" value="1"/>
</dbReference>
<comment type="function">
    <text evidence="6">Involved in the assembly of lipopolysaccharide (LPS). Required for the translocation of LPS from the inner membrane to the outer membrane. Facilitates the transfer of LPS from the inner membrane to the periplasmic protein LptA. Could be a docking site for LptA.</text>
</comment>
<dbReference type="EMBL" id="LR217698">
    <property type="protein sequence ID" value="VFP78977.1"/>
    <property type="molecule type" value="Genomic_DNA"/>
</dbReference>
<keyword evidence="3 6" id="KW-0812">Transmembrane</keyword>
<evidence type="ECO:0000256" key="3">
    <source>
        <dbReference type="ARBA" id="ARBA00022692"/>
    </source>
</evidence>
<sequence length="205" mass="23499" precursor="true">MVYAKSIITLIITLFSIMIINCLVKDRNKEKDTKIITNHILMPTCISHHARILMYNPQGILSYQILADKSRYYSNDEISWFTNPVMIIYNENKLPTWIIKCNQAKLAKEKILFLYGNVIINSLMEITQLKYLQTETAKINLITQELTSENKVTLSGPDFFSTGMKMYGNLQKHTAQIIGKVRTTYGTNPEKKNKSIINNDPTSGL</sequence>
<dbReference type="InterPro" id="IPR052363">
    <property type="entry name" value="LPS_export_LptC"/>
</dbReference>
<proteinExistence type="inferred from homology"/>
<evidence type="ECO:0000313" key="8">
    <source>
        <dbReference type="EMBL" id="VFP78977.1"/>
    </source>
</evidence>
<reference evidence="8 9" key="1">
    <citation type="submission" date="2019-02" db="EMBL/GenBank/DDBJ databases">
        <authorList>
            <person name="Manzano-Marin A."/>
            <person name="Manzano-Marin A."/>
        </authorList>
    </citation>
    <scope>NUCLEOTIDE SEQUENCE [LARGE SCALE GENOMIC DNA]</scope>
    <source>
        <strain evidence="8 9">ErCicurtihirsuta</strain>
    </source>
</reference>